<dbReference type="Proteomes" id="UP000266861">
    <property type="component" value="Unassembled WGS sequence"/>
</dbReference>
<evidence type="ECO:0000256" key="2">
    <source>
        <dbReference type="SAM" id="Phobius"/>
    </source>
</evidence>
<protein>
    <submittedName>
        <fullName evidence="3">Uncharacterized protein</fullName>
    </submittedName>
</protein>
<dbReference type="AlphaFoldDB" id="A0A397IFL5"/>
<evidence type="ECO:0000313" key="4">
    <source>
        <dbReference type="Proteomes" id="UP000266861"/>
    </source>
</evidence>
<dbReference type="OrthoDB" id="3239304at2759"/>
<dbReference type="PANTHER" id="PTHR36694">
    <property type="entry name" value="PASIFLORA 1, ISOFORM A-RELATED"/>
    <property type="match status" value="1"/>
</dbReference>
<evidence type="ECO:0000313" key="3">
    <source>
        <dbReference type="EMBL" id="RHZ73627.1"/>
    </source>
</evidence>
<sequence>MLNKCCCCIDLRTGTLILAGFGTLSCMVNAYRFLKMEEELGINYVRLFRYYLLAAFANIAGLYGVIKKNAYFVKTYSIFYWAQLVVGFFLAIAFSVLAFYFDKDICKEIVESKPPDVELDLEQCLEMYGRAAVAIVVLLGITCLINLHFCMAVWAYYKELKNENQYESIPENGINDYYTSVPNPSVSLPQSYESVPQDDFRKSHIPEH</sequence>
<keyword evidence="2" id="KW-0812">Transmembrane</keyword>
<organism evidence="3 4">
    <name type="scientific">Diversispora epigaea</name>
    <dbReference type="NCBI Taxonomy" id="1348612"/>
    <lineage>
        <taxon>Eukaryota</taxon>
        <taxon>Fungi</taxon>
        <taxon>Fungi incertae sedis</taxon>
        <taxon>Mucoromycota</taxon>
        <taxon>Glomeromycotina</taxon>
        <taxon>Glomeromycetes</taxon>
        <taxon>Diversisporales</taxon>
        <taxon>Diversisporaceae</taxon>
        <taxon>Diversispora</taxon>
    </lineage>
</organism>
<dbReference type="EMBL" id="PQFF01000213">
    <property type="protein sequence ID" value="RHZ73627.1"/>
    <property type="molecule type" value="Genomic_DNA"/>
</dbReference>
<name>A0A397IFL5_9GLOM</name>
<gene>
    <name evidence="3" type="ORF">Glove_230g18</name>
</gene>
<proteinExistence type="predicted"/>
<feature type="compositionally biased region" description="Basic and acidic residues" evidence="1">
    <location>
        <begin position="198"/>
        <end position="208"/>
    </location>
</feature>
<accession>A0A397IFL5</accession>
<keyword evidence="2" id="KW-0472">Membrane</keyword>
<dbReference type="PANTHER" id="PTHR36694:SF11">
    <property type="entry name" value="LP21121P-RELATED"/>
    <property type="match status" value="1"/>
</dbReference>
<feature type="transmembrane region" description="Helical" evidence="2">
    <location>
        <begin position="48"/>
        <end position="66"/>
    </location>
</feature>
<reference evidence="3 4" key="1">
    <citation type="submission" date="2018-08" db="EMBL/GenBank/DDBJ databases">
        <title>Genome and evolution of the arbuscular mycorrhizal fungus Diversispora epigaea (formerly Glomus versiforme) and its bacterial endosymbionts.</title>
        <authorList>
            <person name="Sun X."/>
            <person name="Fei Z."/>
            <person name="Harrison M."/>
        </authorList>
    </citation>
    <scope>NUCLEOTIDE SEQUENCE [LARGE SCALE GENOMIC DNA]</scope>
    <source>
        <strain evidence="3 4">IT104</strain>
    </source>
</reference>
<feature type="region of interest" description="Disordered" evidence="1">
    <location>
        <begin position="188"/>
        <end position="208"/>
    </location>
</feature>
<comment type="caution">
    <text evidence="3">The sequence shown here is derived from an EMBL/GenBank/DDBJ whole genome shotgun (WGS) entry which is preliminary data.</text>
</comment>
<dbReference type="PROSITE" id="PS51257">
    <property type="entry name" value="PROKAR_LIPOPROTEIN"/>
    <property type="match status" value="1"/>
</dbReference>
<feature type="transmembrane region" description="Helical" evidence="2">
    <location>
        <begin position="78"/>
        <end position="101"/>
    </location>
</feature>
<keyword evidence="2" id="KW-1133">Transmembrane helix</keyword>
<feature type="transmembrane region" description="Helical" evidence="2">
    <location>
        <begin position="131"/>
        <end position="157"/>
    </location>
</feature>
<keyword evidence="4" id="KW-1185">Reference proteome</keyword>
<evidence type="ECO:0000256" key="1">
    <source>
        <dbReference type="SAM" id="MobiDB-lite"/>
    </source>
</evidence>